<dbReference type="AlphaFoldDB" id="A0A0E9XEX0"/>
<name>A0A0E9XEX0_ANGAN</name>
<dbReference type="InterPro" id="IPR036388">
    <property type="entry name" value="WH-like_DNA-bd_sf"/>
</dbReference>
<accession>A0A0E9XEX0</accession>
<dbReference type="Gene3D" id="1.10.10.10">
    <property type="entry name" value="Winged helix-like DNA-binding domain superfamily/Winged helix DNA-binding domain"/>
    <property type="match status" value="1"/>
</dbReference>
<reference evidence="1" key="2">
    <citation type="journal article" date="2015" name="Fish Shellfish Immunol.">
        <title>Early steps in the European eel (Anguilla anguilla)-Vibrio vulnificus interaction in the gills: Role of the RtxA13 toxin.</title>
        <authorList>
            <person name="Callol A."/>
            <person name="Pajuelo D."/>
            <person name="Ebbesson L."/>
            <person name="Teles M."/>
            <person name="MacKenzie S."/>
            <person name="Amaro C."/>
        </authorList>
    </citation>
    <scope>NUCLEOTIDE SEQUENCE</scope>
</reference>
<dbReference type="EMBL" id="GBXM01008192">
    <property type="protein sequence ID" value="JAI00386.1"/>
    <property type="molecule type" value="Transcribed_RNA"/>
</dbReference>
<organism evidence="1">
    <name type="scientific">Anguilla anguilla</name>
    <name type="common">European freshwater eel</name>
    <name type="synonym">Muraena anguilla</name>
    <dbReference type="NCBI Taxonomy" id="7936"/>
    <lineage>
        <taxon>Eukaryota</taxon>
        <taxon>Metazoa</taxon>
        <taxon>Chordata</taxon>
        <taxon>Craniata</taxon>
        <taxon>Vertebrata</taxon>
        <taxon>Euteleostomi</taxon>
        <taxon>Actinopterygii</taxon>
        <taxon>Neopterygii</taxon>
        <taxon>Teleostei</taxon>
        <taxon>Anguilliformes</taxon>
        <taxon>Anguillidae</taxon>
        <taxon>Anguilla</taxon>
    </lineage>
</organism>
<evidence type="ECO:0000313" key="1">
    <source>
        <dbReference type="EMBL" id="JAI00386.1"/>
    </source>
</evidence>
<protein>
    <submittedName>
        <fullName evidence="1">Uncharacterized protein</fullName>
    </submittedName>
</protein>
<reference evidence="1" key="1">
    <citation type="submission" date="2014-11" db="EMBL/GenBank/DDBJ databases">
        <authorList>
            <person name="Amaro Gonzalez C."/>
        </authorList>
    </citation>
    <scope>NUCLEOTIDE SEQUENCE</scope>
</reference>
<sequence length="88" mass="9893">MHPMPRSKEIPEGMRKKVVEIHQPGKGYKGISKGVIPMFSGSYVRQIYMAHNGNMTKGPMFPGSYVPQLYIAHNGNLKNPPQLCIRLI</sequence>
<proteinExistence type="predicted"/>